<dbReference type="FunFam" id="3.40.5.90:FF:000001">
    <property type="entry name" value="CDGSH iron-sulfur domain-containing protein 1"/>
    <property type="match status" value="1"/>
</dbReference>
<dbReference type="AlphaFoldDB" id="A0AAD5L0A3"/>
<evidence type="ECO:0000313" key="9">
    <source>
        <dbReference type="EMBL" id="KAI9553870.1"/>
    </source>
</evidence>
<keyword evidence="10" id="KW-1185">Reference proteome</keyword>
<comment type="caution">
    <text evidence="9">The sequence shown here is derived from an EMBL/GenBank/DDBJ whole genome shotgun (WGS) entry which is preliminary data.</text>
</comment>
<dbReference type="PANTHER" id="PTHR13680:SF5">
    <property type="entry name" value="CDGSH IRON-SULFUR DOMAIN-CONTAINING PROTEIN 1"/>
    <property type="match status" value="1"/>
</dbReference>
<dbReference type="GO" id="GO:0051537">
    <property type="term" value="F:2 iron, 2 sulfur cluster binding"/>
    <property type="evidence" value="ECO:0007669"/>
    <property type="project" value="UniProtKB-KW"/>
</dbReference>
<reference evidence="9 10" key="1">
    <citation type="submission" date="2022-05" db="EMBL/GenBank/DDBJ databases">
        <title>A multi-omics perspective on studying reproductive biology in Daphnia sinensis.</title>
        <authorList>
            <person name="Jia J."/>
        </authorList>
    </citation>
    <scope>NUCLEOTIDE SEQUENCE [LARGE SCALE GENOMIC DNA]</scope>
    <source>
        <strain evidence="9 10">WSL</strain>
    </source>
</reference>
<dbReference type="Pfam" id="PF09360">
    <property type="entry name" value="zf-CDGSH"/>
    <property type="match status" value="1"/>
</dbReference>
<dbReference type="InterPro" id="IPR045131">
    <property type="entry name" value="CISD1/2"/>
</dbReference>
<protein>
    <recommendedName>
        <fullName evidence="8">Iron-binding zinc finger CDGSH type domain-containing protein</fullName>
    </recommendedName>
</protein>
<keyword evidence="7" id="KW-1133">Transmembrane helix</keyword>
<evidence type="ECO:0000256" key="1">
    <source>
        <dbReference type="ARBA" id="ARBA00008624"/>
    </source>
</evidence>
<sequence>MNTVINLVNRSFSSDATGRDWAYTASLGFAALGISYFIATKVSELGFLCAKKKSKGNWVNPEVKKEDAKVVDSCDIEDIGEKKVFCRCWRSALFPYCDGAHNKHNLETGDNVGPLIIGRKKSN</sequence>
<evidence type="ECO:0000256" key="7">
    <source>
        <dbReference type="SAM" id="Phobius"/>
    </source>
</evidence>
<name>A0AAD5L0A3_9CRUS</name>
<evidence type="ECO:0000256" key="6">
    <source>
        <dbReference type="ARBA" id="ARBA00034078"/>
    </source>
</evidence>
<dbReference type="GO" id="GO:0046872">
    <property type="term" value="F:metal ion binding"/>
    <property type="evidence" value="ECO:0007669"/>
    <property type="project" value="UniProtKB-KW"/>
</dbReference>
<keyword evidence="3" id="KW-0479">Metal-binding</keyword>
<dbReference type="Proteomes" id="UP000820818">
    <property type="component" value="Linkage Group LG8"/>
</dbReference>
<dbReference type="EMBL" id="WJBH02000008">
    <property type="protein sequence ID" value="KAI9553870.1"/>
    <property type="molecule type" value="Genomic_DNA"/>
</dbReference>
<dbReference type="InterPro" id="IPR042216">
    <property type="entry name" value="MitoNEET_CISD"/>
</dbReference>
<evidence type="ECO:0000313" key="10">
    <source>
        <dbReference type="Proteomes" id="UP000820818"/>
    </source>
</evidence>
<keyword evidence="5" id="KW-0411">Iron-sulfur</keyword>
<dbReference type="SMART" id="SM00704">
    <property type="entry name" value="ZnF_CDGSH"/>
    <property type="match status" value="1"/>
</dbReference>
<evidence type="ECO:0000256" key="3">
    <source>
        <dbReference type="ARBA" id="ARBA00022723"/>
    </source>
</evidence>
<dbReference type="GO" id="GO:0010506">
    <property type="term" value="P:regulation of autophagy"/>
    <property type="evidence" value="ECO:0007669"/>
    <property type="project" value="InterPro"/>
</dbReference>
<dbReference type="GO" id="GO:0005741">
    <property type="term" value="C:mitochondrial outer membrane"/>
    <property type="evidence" value="ECO:0007669"/>
    <property type="project" value="TreeGrafter"/>
</dbReference>
<keyword evidence="2" id="KW-0001">2Fe-2S</keyword>
<evidence type="ECO:0000256" key="4">
    <source>
        <dbReference type="ARBA" id="ARBA00023004"/>
    </source>
</evidence>
<comment type="similarity">
    <text evidence="1">Belongs to the CISD protein family. CISD2 subfamily.</text>
</comment>
<keyword evidence="7" id="KW-0472">Membrane</keyword>
<dbReference type="PANTHER" id="PTHR13680">
    <property type="entry name" value="CDGSH IRON-SULFUR DOMAIN-CONTAINING PROTEIN 1"/>
    <property type="match status" value="1"/>
</dbReference>
<organism evidence="9 10">
    <name type="scientific">Daphnia sinensis</name>
    <dbReference type="NCBI Taxonomy" id="1820382"/>
    <lineage>
        <taxon>Eukaryota</taxon>
        <taxon>Metazoa</taxon>
        <taxon>Ecdysozoa</taxon>
        <taxon>Arthropoda</taxon>
        <taxon>Crustacea</taxon>
        <taxon>Branchiopoda</taxon>
        <taxon>Diplostraca</taxon>
        <taxon>Cladocera</taxon>
        <taxon>Anomopoda</taxon>
        <taxon>Daphniidae</taxon>
        <taxon>Daphnia</taxon>
        <taxon>Daphnia similis group</taxon>
    </lineage>
</organism>
<proteinExistence type="inferred from homology"/>
<accession>A0AAD5L0A3</accession>
<comment type="cofactor">
    <cofactor evidence="6">
        <name>[2Fe-2S] cluster</name>
        <dbReference type="ChEBI" id="CHEBI:190135"/>
    </cofactor>
</comment>
<feature type="transmembrane region" description="Helical" evidence="7">
    <location>
        <begin position="21"/>
        <end position="39"/>
    </location>
</feature>
<dbReference type="Gene3D" id="3.40.5.90">
    <property type="entry name" value="CDGSH iron-sulfur domain, mitoNEET-type"/>
    <property type="match status" value="1"/>
</dbReference>
<keyword evidence="4" id="KW-0408">Iron</keyword>
<gene>
    <name evidence="9" type="ORF">GHT06_019140</name>
</gene>
<evidence type="ECO:0000259" key="8">
    <source>
        <dbReference type="SMART" id="SM00704"/>
    </source>
</evidence>
<feature type="domain" description="Iron-binding zinc finger CDGSH type" evidence="8">
    <location>
        <begin position="69"/>
        <end position="107"/>
    </location>
</feature>
<evidence type="ECO:0000256" key="2">
    <source>
        <dbReference type="ARBA" id="ARBA00022714"/>
    </source>
</evidence>
<keyword evidence="7" id="KW-0812">Transmembrane</keyword>
<evidence type="ECO:0000256" key="5">
    <source>
        <dbReference type="ARBA" id="ARBA00023014"/>
    </source>
</evidence>
<dbReference type="InterPro" id="IPR018967">
    <property type="entry name" value="FeS-contain_CDGSH-typ"/>
</dbReference>